<dbReference type="OrthoDB" id="8594958at2"/>
<accession>A0A0F4NGA6</accession>
<comment type="caution">
    <text evidence="1">The sequence shown here is derived from an EMBL/GenBank/DDBJ whole genome shotgun (WGS) entry which is preliminary data.</text>
</comment>
<dbReference type="PATRIC" id="fig|579748.3.peg.3094"/>
<dbReference type="STRING" id="579748.TW81_14980"/>
<name>A0A0F4NGA6_9VIBR</name>
<sequence>MAIQYCEKCGKETEHKELIKQKPSKYGKSRKEKFKEFLSGFLAGVAVGPALASIELIDRYVVCQECGHKKLENHGEEFQ</sequence>
<protein>
    <submittedName>
        <fullName evidence="1">Pullulanase</fullName>
    </submittedName>
</protein>
<proteinExistence type="predicted"/>
<dbReference type="EMBL" id="JXXV01000026">
    <property type="protein sequence ID" value="KJY82145.1"/>
    <property type="molecule type" value="Genomic_DNA"/>
</dbReference>
<evidence type="ECO:0000313" key="1">
    <source>
        <dbReference type="EMBL" id="KJY82145.1"/>
    </source>
</evidence>
<evidence type="ECO:0000313" key="2">
    <source>
        <dbReference type="Proteomes" id="UP000033673"/>
    </source>
</evidence>
<dbReference type="AlphaFoldDB" id="A0A0F4NGA6"/>
<organism evidence="1 2">
    <name type="scientific">Vibrio galatheae</name>
    <dbReference type="NCBI Taxonomy" id="579748"/>
    <lineage>
        <taxon>Bacteria</taxon>
        <taxon>Pseudomonadati</taxon>
        <taxon>Pseudomonadota</taxon>
        <taxon>Gammaproteobacteria</taxon>
        <taxon>Vibrionales</taxon>
        <taxon>Vibrionaceae</taxon>
        <taxon>Vibrio</taxon>
    </lineage>
</organism>
<dbReference type="RefSeq" id="WP_045956543.1">
    <property type="nucleotide sequence ID" value="NZ_JXXV01000026.1"/>
</dbReference>
<dbReference type="Proteomes" id="UP000033673">
    <property type="component" value="Unassembled WGS sequence"/>
</dbReference>
<gene>
    <name evidence="1" type="ORF">TW81_14980</name>
</gene>
<keyword evidence="2" id="KW-1185">Reference proteome</keyword>
<reference evidence="1 2" key="1">
    <citation type="journal article" date="2015" name="BMC Genomics">
        <title>Genome mining reveals unlocked bioactive potential of marine Gram-negative bacteria.</title>
        <authorList>
            <person name="Machado H."/>
            <person name="Sonnenschein E.C."/>
            <person name="Melchiorsen J."/>
            <person name="Gram L."/>
        </authorList>
    </citation>
    <scope>NUCLEOTIDE SEQUENCE [LARGE SCALE GENOMIC DNA]</scope>
    <source>
        <strain evidence="1 2">S2757</strain>
    </source>
</reference>